<evidence type="ECO:0000313" key="3">
    <source>
        <dbReference type="Proteomes" id="UP001629156"/>
    </source>
</evidence>
<sequence length="205" mass="21796">MNDQYIGSLILFAGNFVPHNCMVCDGSILQIGQYPALYSLLSNKYGGNGTTTFALPDFRDKAPLGAGLSYLGTNYPLGTQGGEASVTLLQSQMPIHTHTSAVQPNLMKVDSVTVNAGTDASQAVNTPTGNYWGKAPAISLQEVNAYTDQTNTTMAADAIGQAVLPPLLGTINLSNTGGNLPHENRLPFTTLNWLIVYSGIYPQRD</sequence>
<proteinExistence type="predicted"/>
<evidence type="ECO:0000259" key="1">
    <source>
        <dbReference type="Pfam" id="PF07484"/>
    </source>
</evidence>
<accession>A0ABW8YYT3</accession>
<name>A0ABW8YYT3_9FLAO</name>
<feature type="domain" description="Phage tail collar" evidence="1">
    <location>
        <begin position="7"/>
        <end position="63"/>
    </location>
</feature>
<dbReference type="Pfam" id="PF07484">
    <property type="entry name" value="Collar"/>
    <property type="match status" value="1"/>
</dbReference>
<dbReference type="InterPro" id="IPR011083">
    <property type="entry name" value="Phage_tail_collar_dom"/>
</dbReference>
<organism evidence="2 3">
    <name type="scientific">Flavobacterium rhizosphaerae</name>
    <dbReference type="NCBI Taxonomy" id="3163298"/>
    <lineage>
        <taxon>Bacteria</taxon>
        <taxon>Pseudomonadati</taxon>
        <taxon>Bacteroidota</taxon>
        <taxon>Flavobacteriia</taxon>
        <taxon>Flavobacteriales</taxon>
        <taxon>Flavobacteriaceae</taxon>
        <taxon>Flavobacterium</taxon>
    </lineage>
</organism>
<dbReference type="EMBL" id="JBELPZ010000006">
    <property type="protein sequence ID" value="MFL9844310.1"/>
    <property type="molecule type" value="Genomic_DNA"/>
</dbReference>
<dbReference type="Proteomes" id="UP001629156">
    <property type="component" value="Unassembled WGS sequence"/>
</dbReference>
<comment type="caution">
    <text evidence="2">The sequence shown here is derived from an EMBL/GenBank/DDBJ whole genome shotgun (WGS) entry which is preliminary data.</text>
</comment>
<evidence type="ECO:0000313" key="2">
    <source>
        <dbReference type="EMBL" id="MFL9844310.1"/>
    </source>
</evidence>
<dbReference type="SUPFAM" id="SSF88874">
    <property type="entry name" value="Receptor-binding domain of short tail fibre protein gp12"/>
    <property type="match status" value="1"/>
</dbReference>
<dbReference type="RefSeq" id="WP_408084561.1">
    <property type="nucleotide sequence ID" value="NZ_JBELPZ010000006.1"/>
</dbReference>
<reference evidence="2 3" key="1">
    <citation type="submission" date="2024-06" db="EMBL/GenBank/DDBJ databases">
        <authorList>
            <person name="Kaempfer P."/>
            <person name="Viver T."/>
        </authorList>
    </citation>
    <scope>NUCLEOTIDE SEQUENCE [LARGE SCALE GENOMIC DNA]</scope>
    <source>
        <strain evidence="2 3">ST-119</strain>
    </source>
</reference>
<dbReference type="Gene3D" id="3.90.1340.10">
    <property type="entry name" value="Phage tail collar domain"/>
    <property type="match status" value="1"/>
</dbReference>
<protein>
    <submittedName>
        <fullName evidence="2">Tail fiber protein</fullName>
    </submittedName>
</protein>
<gene>
    <name evidence="2" type="ORF">ABS766_07760</name>
</gene>
<keyword evidence="3" id="KW-1185">Reference proteome</keyword>
<dbReference type="InterPro" id="IPR037053">
    <property type="entry name" value="Phage_tail_collar_dom_sf"/>
</dbReference>